<name>A0AAV4Y7M6_CAEEX</name>
<sequence>MRGKGGGARCIFNSSPDFPRALPGARNLDCGSFFIGNRSLVKGLFNGLEREMLHQVREVAFKNSRETDKAARGLEEGIANVMMAHFATVTLS</sequence>
<dbReference type="Proteomes" id="UP001054945">
    <property type="component" value="Unassembled WGS sequence"/>
</dbReference>
<reference evidence="1 2" key="1">
    <citation type="submission" date="2021-06" db="EMBL/GenBank/DDBJ databases">
        <title>Caerostris extrusa draft genome.</title>
        <authorList>
            <person name="Kono N."/>
            <person name="Arakawa K."/>
        </authorList>
    </citation>
    <scope>NUCLEOTIDE SEQUENCE [LARGE SCALE GENOMIC DNA]</scope>
</reference>
<evidence type="ECO:0000313" key="1">
    <source>
        <dbReference type="EMBL" id="GIZ03008.1"/>
    </source>
</evidence>
<protein>
    <submittedName>
        <fullName evidence="1">Uncharacterized protein</fullName>
    </submittedName>
</protein>
<evidence type="ECO:0000313" key="2">
    <source>
        <dbReference type="Proteomes" id="UP001054945"/>
    </source>
</evidence>
<organism evidence="1 2">
    <name type="scientific">Caerostris extrusa</name>
    <name type="common">Bark spider</name>
    <name type="synonym">Caerostris bankana</name>
    <dbReference type="NCBI Taxonomy" id="172846"/>
    <lineage>
        <taxon>Eukaryota</taxon>
        <taxon>Metazoa</taxon>
        <taxon>Ecdysozoa</taxon>
        <taxon>Arthropoda</taxon>
        <taxon>Chelicerata</taxon>
        <taxon>Arachnida</taxon>
        <taxon>Araneae</taxon>
        <taxon>Araneomorphae</taxon>
        <taxon>Entelegynae</taxon>
        <taxon>Araneoidea</taxon>
        <taxon>Araneidae</taxon>
        <taxon>Caerostris</taxon>
    </lineage>
</organism>
<gene>
    <name evidence="1" type="ORF">CEXT_707601</name>
</gene>
<proteinExistence type="predicted"/>
<dbReference type="AlphaFoldDB" id="A0AAV4Y7M6"/>
<accession>A0AAV4Y7M6</accession>
<comment type="caution">
    <text evidence="1">The sequence shown here is derived from an EMBL/GenBank/DDBJ whole genome shotgun (WGS) entry which is preliminary data.</text>
</comment>
<dbReference type="EMBL" id="BPLR01001537">
    <property type="protein sequence ID" value="GIZ03008.1"/>
    <property type="molecule type" value="Genomic_DNA"/>
</dbReference>
<keyword evidence="2" id="KW-1185">Reference proteome</keyword>